<proteinExistence type="predicted"/>
<keyword evidence="3" id="KW-1185">Reference proteome</keyword>
<feature type="chain" id="PRO_5011729429" description="Long-chain fatty acid transport protein" evidence="1">
    <location>
        <begin position="24"/>
        <end position="426"/>
    </location>
</feature>
<dbReference type="Gene3D" id="2.40.160.60">
    <property type="entry name" value="Outer membrane protein transport protein (OMPP1/FadL/TodX)"/>
    <property type="match status" value="1"/>
</dbReference>
<protein>
    <recommendedName>
        <fullName evidence="4">Long-chain fatty acid transport protein</fullName>
    </recommendedName>
</protein>
<evidence type="ECO:0000313" key="2">
    <source>
        <dbReference type="EMBL" id="SDC38521.1"/>
    </source>
</evidence>
<dbReference type="SUPFAM" id="SSF56935">
    <property type="entry name" value="Porins"/>
    <property type="match status" value="1"/>
</dbReference>
<dbReference type="RefSeq" id="WP_092438101.1">
    <property type="nucleotide sequence ID" value="NZ_FMYP01000029.1"/>
</dbReference>
<reference evidence="2 3" key="1">
    <citation type="submission" date="2016-09" db="EMBL/GenBank/DDBJ databases">
        <authorList>
            <person name="Capua I."/>
            <person name="De Benedictis P."/>
            <person name="Joannis T."/>
            <person name="Lombin L.H."/>
            <person name="Cattoli G."/>
        </authorList>
    </citation>
    <scope>NUCLEOTIDE SEQUENCE [LARGE SCALE GENOMIC DNA]</scope>
    <source>
        <strain evidence="2 3">A7P-90m</strain>
    </source>
</reference>
<sequence length="426" mass="47475">MLKTNRFIAFAVFFLVVCQAAFPQNSSTNTFSPYSIFGLGDPGPKGFTRSRAMGGINTGIRSSSSINFENPAALTEQDSLSFMLDFGFGGYAQNLSSSEGNASNSSFNIQHFAFSFPVTKWCAASMGVLPYSNVGYKMFNREMDPVKLSTIGNINYINEGEGGISKMFIAAGFKVLPYLHLGATMNYYFGNITRTSSIIYPTQALYLDMISENKLSISHVNIKLGAQVIKNLDDDKSMVFGITYEPERKTTLLQELYTRAEKSGRYDTVSYSKNHPKITLPSTLSMGVTYNQKDKLNAGMDVIYQDWSNASLPTFSGNFNHSASFRVGVEYTPSRFDLKSYLKHISYRAGAYYTSPIAKINNTQINDYGITFGAGLPFKNTKSSLNLSVETGQRGSKTNNLIKENYTLFSVSLIFYDFWFFKPKFN</sequence>
<keyword evidence="1" id="KW-0732">Signal</keyword>
<accession>A0A1G6L5U9</accession>
<dbReference type="OrthoDB" id="1491239at2"/>
<dbReference type="AlphaFoldDB" id="A0A1G6L5U9"/>
<feature type="signal peptide" evidence="1">
    <location>
        <begin position="1"/>
        <end position="23"/>
    </location>
</feature>
<evidence type="ECO:0000313" key="3">
    <source>
        <dbReference type="Proteomes" id="UP000199452"/>
    </source>
</evidence>
<dbReference type="STRING" id="1640674.SAMN05216323_10299"/>
<dbReference type="Proteomes" id="UP000199452">
    <property type="component" value="Unassembled WGS sequence"/>
</dbReference>
<name>A0A1G6L5U9_9BACT</name>
<organism evidence="2 3">
    <name type="scientific">Williamwhitmania taraxaci</name>
    <dbReference type="NCBI Taxonomy" id="1640674"/>
    <lineage>
        <taxon>Bacteria</taxon>
        <taxon>Pseudomonadati</taxon>
        <taxon>Bacteroidota</taxon>
        <taxon>Bacteroidia</taxon>
        <taxon>Bacteroidales</taxon>
        <taxon>Williamwhitmaniaceae</taxon>
        <taxon>Williamwhitmania</taxon>
    </lineage>
</organism>
<evidence type="ECO:0000256" key="1">
    <source>
        <dbReference type="SAM" id="SignalP"/>
    </source>
</evidence>
<evidence type="ECO:0008006" key="4">
    <source>
        <dbReference type="Google" id="ProtNLM"/>
    </source>
</evidence>
<gene>
    <name evidence="2" type="ORF">SAMN05216323_10299</name>
</gene>
<dbReference type="EMBL" id="FMYP01000029">
    <property type="protein sequence ID" value="SDC38521.1"/>
    <property type="molecule type" value="Genomic_DNA"/>
</dbReference>